<sequence length="52" mass="5871">MPAVLIPSVTTKPGRDSNPLEEASARYRAQERFSLYQDMIKPPSTLIVWPVI</sequence>
<keyword evidence="3" id="KW-1185">Reference proteome</keyword>
<dbReference type="EMBL" id="JACIDV010000023">
    <property type="protein sequence ID" value="MBB3948645.1"/>
    <property type="molecule type" value="Genomic_DNA"/>
</dbReference>
<dbReference type="Proteomes" id="UP000565286">
    <property type="component" value="Unassembled WGS sequence"/>
</dbReference>
<feature type="region of interest" description="Disordered" evidence="1">
    <location>
        <begin position="1"/>
        <end position="21"/>
    </location>
</feature>
<accession>A0A7W6CH88</accession>
<protein>
    <submittedName>
        <fullName evidence="2">Uncharacterized protein</fullName>
    </submittedName>
</protein>
<name>A0A7W6CH88_9HYPH</name>
<evidence type="ECO:0000313" key="2">
    <source>
        <dbReference type="EMBL" id="MBB3948645.1"/>
    </source>
</evidence>
<gene>
    <name evidence="2" type="ORF">GGQ73_004635</name>
</gene>
<evidence type="ECO:0000256" key="1">
    <source>
        <dbReference type="SAM" id="MobiDB-lite"/>
    </source>
</evidence>
<proteinExistence type="predicted"/>
<reference evidence="2 3" key="1">
    <citation type="submission" date="2020-08" db="EMBL/GenBank/DDBJ databases">
        <title>Genomic Encyclopedia of Type Strains, Phase IV (KMG-IV): sequencing the most valuable type-strain genomes for metagenomic binning, comparative biology and taxonomic classification.</title>
        <authorList>
            <person name="Goeker M."/>
        </authorList>
    </citation>
    <scope>NUCLEOTIDE SEQUENCE [LARGE SCALE GENOMIC DNA]</scope>
    <source>
        <strain evidence="2 3">DSM 26438</strain>
    </source>
</reference>
<dbReference type="AlphaFoldDB" id="A0A7W6CH88"/>
<organism evidence="2 3">
    <name type="scientific">Rhizobium skierniewicense</name>
    <dbReference type="NCBI Taxonomy" id="984260"/>
    <lineage>
        <taxon>Bacteria</taxon>
        <taxon>Pseudomonadati</taxon>
        <taxon>Pseudomonadota</taxon>
        <taxon>Alphaproteobacteria</taxon>
        <taxon>Hyphomicrobiales</taxon>
        <taxon>Rhizobiaceae</taxon>
        <taxon>Rhizobium/Agrobacterium group</taxon>
        <taxon>Rhizobium</taxon>
    </lineage>
</organism>
<comment type="caution">
    <text evidence="2">The sequence shown here is derived from an EMBL/GenBank/DDBJ whole genome shotgun (WGS) entry which is preliminary data.</text>
</comment>
<evidence type="ECO:0000313" key="3">
    <source>
        <dbReference type="Proteomes" id="UP000565286"/>
    </source>
</evidence>